<gene>
    <name evidence="5" type="ORF">GXW71_14575</name>
</gene>
<reference evidence="6" key="1">
    <citation type="journal article" date="2021" name="Syst. Appl. Microbiol.">
        <title>Roseomonas hellenica sp. nov., isolated from roots of wild-growing Alkanna tinctoria.</title>
        <authorList>
            <person name="Rat A."/>
            <person name="Naranjo H.D."/>
            <person name="Lebbe L."/>
            <person name="Cnockaert M."/>
            <person name="Krigas N."/>
            <person name="Grigoriadou K."/>
            <person name="Maloupa E."/>
            <person name="Willems A."/>
        </authorList>
    </citation>
    <scope>NUCLEOTIDE SEQUENCE [LARGE SCALE GENOMIC DNA]</scope>
    <source>
        <strain evidence="6">LMG 31523</strain>
    </source>
</reference>
<dbReference type="Pfam" id="PF00534">
    <property type="entry name" value="Glycos_transf_1"/>
    <property type="match status" value="1"/>
</dbReference>
<protein>
    <submittedName>
        <fullName evidence="5">Glycosyltransferase</fullName>
    </submittedName>
</protein>
<evidence type="ECO:0000313" key="5">
    <source>
        <dbReference type="EMBL" id="MBR0665581.1"/>
    </source>
</evidence>
<keyword evidence="1" id="KW-0328">Glycosyltransferase</keyword>
<dbReference type="PANTHER" id="PTHR12526:SF510">
    <property type="entry name" value="D-INOSITOL 3-PHOSPHATE GLYCOSYLTRANSFERASE"/>
    <property type="match status" value="1"/>
</dbReference>
<dbReference type="EMBL" id="JAAGBB010000016">
    <property type="protein sequence ID" value="MBR0665581.1"/>
    <property type="molecule type" value="Genomic_DNA"/>
</dbReference>
<evidence type="ECO:0000313" key="6">
    <source>
        <dbReference type="Proteomes" id="UP001196870"/>
    </source>
</evidence>
<dbReference type="Gene3D" id="3.40.50.2000">
    <property type="entry name" value="Glycogen Phosphorylase B"/>
    <property type="match status" value="2"/>
</dbReference>
<comment type="caution">
    <text evidence="5">The sequence shown here is derived from an EMBL/GenBank/DDBJ whole genome shotgun (WGS) entry which is preliminary data.</text>
</comment>
<evidence type="ECO:0000256" key="1">
    <source>
        <dbReference type="ARBA" id="ARBA00022676"/>
    </source>
</evidence>
<dbReference type="InterPro" id="IPR001296">
    <property type="entry name" value="Glyco_trans_1"/>
</dbReference>
<name>A0ABS5EZ65_9PROT</name>
<dbReference type="Proteomes" id="UP001196870">
    <property type="component" value="Unassembled WGS sequence"/>
</dbReference>
<feature type="domain" description="Glycosyl transferase family 4" evidence="4">
    <location>
        <begin position="27"/>
        <end position="190"/>
    </location>
</feature>
<keyword evidence="2" id="KW-0808">Transferase</keyword>
<dbReference type="CDD" id="cd03818">
    <property type="entry name" value="GT4_ExpC-like"/>
    <property type="match status" value="1"/>
</dbReference>
<evidence type="ECO:0000256" key="2">
    <source>
        <dbReference type="ARBA" id="ARBA00022679"/>
    </source>
</evidence>
<sequence>MRYLFIHQNAPGQYLHVLRRLAANPANDVVMIGLHESVEIPGVRRIAYSFDPRGVSAVHHHGREFHVALARAEAVATVCRQLQTLGFAPDVVIGHAGWGELLNIRDVWPGVPVIGYYEFYYQTEGADVGFDPEFPTPAELNPRVRAKNAVNLLTLQQTTLGQTPTRWQRSTYPDWARRRVRLVPEGVDLARCAPDPEAAAAPLQIGKLPAIPPGAPLLTYVARNLEPYRGFHVFMRALPRLLQARPDLHVMMVGGDGVSYGMPPPRGRSYRQMLLEELRGQLDPDRIHFAGRIPFEQHVAVLQRSDVHVYLTYPFVASWSLREAMACGCCIVASDTPPVQNFLTNGRTALLTPFFDADALAQSILRGLEDTRLARRLRMAVRRHAERTLDIDAQHAVFDGLVQSVLH</sequence>
<organism evidence="5 6">
    <name type="scientific">Plastoroseomonas hellenica</name>
    <dbReference type="NCBI Taxonomy" id="2687306"/>
    <lineage>
        <taxon>Bacteria</taxon>
        <taxon>Pseudomonadati</taxon>
        <taxon>Pseudomonadota</taxon>
        <taxon>Alphaproteobacteria</taxon>
        <taxon>Acetobacterales</taxon>
        <taxon>Acetobacteraceae</taxon>
        <taxon>Plastoroseomonas</taxon>
    </lineage>
</organism>
<dbReference type="PANTHER" id="PTHR12526">
    <property type="entry name" value="GLYCOSYLTRANSFERASE"/>
    <property type="match status" value="1"/>
</dbReference>
<accession>A0ABS5EZ65</accession>
<feature type="domain" description="Glycosyl transferase family 1" evidence="3">
    <location>
        <begin position="212"/>
        <end position="382"/>
    </location>
</feature>
<dbReference type="InterPro" id="IPR022623">
    <property type="entry name" value="Glyco_trans_4"/>
</dbReference>
<dbReference type="Pfam" id="PF12000">
    <property type="entry name" value="Glyco_trans_4_3"/>
    <property type="match status" value="1"/>
</dbReference>
<proteinExistence type="predicted"/>
<keyword evidence="6" id="KW-1185">Reference proteome</keyword>
<dbReference type="SUPFAM" id="SSF53756">
    <property type="entry name" value="UDP-Glycosyltransferase/glycogen phosphorylase"/>
    <property type="match status" value="1"/>
</dbReference>
<evidence type="ECO:0000259" key="3">
    <source>
        <dbReference type="Pfam" id="PF00534"/>
    </source>
</evidence>
<evidence type="ECO:0000259" key="4">
    <source>
        <dbReference type="Pfam" id="PF12000"/>
    </source>
</evidence>